<sequence length="107" mass="11455">MLYRFKSKAGADVVMLADSGDAVLHLLGRDPAPQGILELAALPGLIQAMEAGVAADEARFQRAVDAAKAAGEPAPRRQGVSLRQRAWPLHELMQRSLKEGVDVVWGV</sequence>
<evidence type="ECO:0000313" key="2">
    <source>
        <dbReference type="Proteomes" id="UP000295110"/>
    </source>
</evidence>
<dbReference type="Pfam" id="PF08895">
    <property type="entry name" value="DUF1840"/>
    <property type="match status" value="1"/>
</dbReference>
<protein>
    <submittedName>
        <fullName evidence="1">Uncharacterized protein DUF1840</fullName>
    </submittedName>
</protein>
<evidence type="ECO:0000313" key="1">
    <source>
        <dbReference type="EMBL" id="TCU84955.1"/>
    </source>
</evidence>
<gene>
    <name evidence="1" type="ORF">EV671_10518</name>
</gene>
<keyword evidence="2" id="KW-1185">Reference proteome</keyword>
<comment type="caution">
    <text evidence="1">The sequence shown here is derived from an EMBL/GenBank/DDBJ whole genome shotgun (WGS) entry which is preliminary data.</text>
</comment>
<dbReference type="AlphaFoldDB" id="A0A4V2VNQ3"/>
<organism evidence="1 2">
    <name type="scientific">Roseateles saccharophilus</name>
    <name type="common">Pseudomonas saccharophila</name>
    <dbReference type="NCBI Taxonomy" id="304"/>
    <lineage>
        <taxon>Bacteria</taxon>
        <taxon>Pseudomonadati</taxon>
        <taxon>Pseudomonadota</taxon>
        <taxon>Betaproteobacteria</taxon>
        <taxon>Burkholderiales</taxon>
        <taxon>Sphaerotilaceae</taxon>
        <taxon>Roseateles</taxon>
    </lineage>
</organism>
<dbReference type="EMBL" id="SMBU01000051">
    <property type="protein sequence ID" value="TCU84955.1"/>
    <property type="molecule type" value="Genomic_DNA"/>
</dbReference>
<dbReference type="InterPro" id="IPR014991">
    <property type="entry name" value="DUF1840"/>
</dbReference>
<accession>A0A4V2VNQ3</accession>
<dbReference type="RefSeq" id="WP_132576490.1">
    <property type="nucleotide sequence ID" value="NZ_CBCSGL010000071.1"/>
</dbReference>
<dbReference type="Proteomes" id="UP000295110">
    <property type="component" value="Unassembled WGS sequence"/>
</dbReference>
<proteinExistence type="predicted"/>
<name>A0A4V2VNQ3_ROSSA</name>
<dbReference type="OrthoDB" id="5296629at2"/>
<reference evidence="1 2" key="1">
    <citation type="submission" date="2019-03" db="EMBL/GenBank/DDBJ databases">
        <title>Genomic Encyclopedia of Type Strains, Phase IV (KMG-IV): sequencing the most valuable type-strain genomes for metagenomic binning, comparative biology and taxonomic classification.</title>
        <authorList>
            <person name="Goeker M."/>
        </authorList>
    </citation>
    <scope>NUCLEOTIDE SEQUENCE [LARGE SCALE GENOMIC DNA]</scope>
    <source>
        <strain evidence="1 2">DSM 654</strain>
    </source>
</reference>